<evidence type="ECO:0000256" key="6">
    <source>
        <dbReference type="ARBA" id="ARBA00022837"/>
    </source>
</evidence>
<keyword evidence="5 8" id="KW-0378">Hydrolase</keyword>
<organism evidence="8 9">
    <name type="scientific">Stieleria bergensis</name>
    <dbReference type="NCBI Taxonomy" id="2528025"/>
    <lineage>
        <taxon>Bacteria</taxon>
        <taxon>Pseudomonadati</taxon>
        <taxon>Planctomycetota</taxon>
        <taxon>Planctomycetia</taxon>
        <taxon>Pirellulales</taxon>
        <taxon>Pirellulaceae</taxon>
        <taxon>Stieleria</taxon>
    </lineage>
</organism>
<evidence type="ECO:0000256" key="5">
    <source>
        <dbReference type="ARBA" id="ARBA00022801"/>
    </source>
</evidence>
<dbReference type="EMBL" id="CP036272">
    <property type="protein sequence ID" value="QDT61639.1"/>
    <property type="molecule type" value="Genomic_DNA"/>
</dbReference>
<evidence type="ECO:0000256" key="4">
    <source>
        <dbReference type="ARBA" id="ARBA00022729"/>
    </source>
</evidence>
<protein>
    <submittedName>
        <fullName evidence="8">Arylsulfatase</fullName>
        <ecNumber evidence="8">3.1.6.1</ecNumber>
    </submittedName>
</protein>
<keyword evidence="3" id="KW-0479">Metal-binding</keyword>
<evidence type="ECO:0000313" key="9">
    <source>
        <dbReference type="Proteomes" id="UP000315003"/>
    </source>
</evidence>
<dbReference type="PANTHER" id="PTHR45953">
    <property type="entry name" value="IDURONATE 2-SULFATASE"/>
    <property type="match status" value="1"/>
</dbReference>
<dbReference type="PANTHER" id="PTHR45953:SF1">
    <property type="entry name" value="IDURONATE 2-SULFATASE"/>
    <property type="match status" value="1"/>
</dbReference>
<dbReference type="InterPro" id="IPR035874">
    <property type="entry name" value="IDS"/>
</dbReference>
<dbReference type="PROSITE" id="PS00149">
    <property type="entry name" value="SULFATASE_2"/>
    <property type="match status" value="1"/>
</dbReference>
<comment type="cofactor">
    <cofactor evidence="1">
        <name>Ca(2+)</name>
        <dbReference type="ChEBI" id="CHEBI:29108"/>
    </cofactor>
</comment>
<dbReference type="RefSeq" id="WP_145275833.1">
    <property type="nucleotide sequence ID" value="NZ_CP036272.1"/>
</dbReference>
<dbReference type="OrthoDB" id="9782218at2"/>
<evidence type="ECO:0000256" key="2">
    <source>
        <dbReference type="ARBA" id="ARBA00008779"/>
    </source>
</evidence>
<dbReference type="GO" id="GO:0046872">
    <property type="term" value="F:metal ion binding"/>
    <property type="evidence" value="ECO:0007669"/>
    <property type="project" value="UniProtKB-KW"/>
</dbReference>
<sequence length="481" mass="54273">MNIRLPAFVAVAWILIGIITAPPAFAIEPPTTKTNVLFIAADDLRCDLGCYGHPIAKTPNLDRLANRGIVFNAAYCAQAVCNPSRSSVMTGKRPDTLRLYNLTKHFRDEIPDIVTLPQHFKQHGYHTENIGKIYHNWRTEIQGDPRSWSTPAMLHFGTHDSDQPKADPMPKNQVTAPRCECLDVADEAYFDGRIAKQAVTRIAHLAEQEQPFFLAVGFWKPHLPFNAPKRYWDLYAPATIPEPAFPHWPAGTDQIAWHNSRELLRANKGKSLSAMQANQVRHGYLAGISYLDAQVGKLMDALEQHDLADNTLVVFWSDHGFHLGDHTLWCKTSNFELDARVPLIIMPPGGTQGRTNDSVVELLDLYPTLAEACKLPQPDGLAGTSLLPIIQDQTDHVKLAALTQHPRPPYYKPGEMESMGYSVRTQRYRYTQWQSPDRRRILAEELYDHQVDPHESKNVVSANEHQAALETLRTHLQQLTK</sequence>
<dbReference type="Gene3D" id="3.40.720.10">
    <property type="entry name" value="Alkaline Phosphatase, subunit A"/>
    <property type="match status" value="1"/>
</dbReference>
<evidence type="ECO:0000256" key="1">
    <source>
        <dbReference type="ARBA" id="ARBA00001913"/>
    </source>
</evidence>
<feature type="domain" description="Sulfatase N-terminal" evidence="7">
    <location>
        <begin position="35"/>
        <end position="372"/>
    </location>
</feature>
<dbReference type="GO" id="GO:0004423">
    <property type="term" value="F:iduronate-2-sulfatase activity"/>
    <property type="evidence" value="ECO:0007669"/>
    <property type="project" value="InterPro"/>
</dbReference>
<dbReference type="GO" id="GO:0005737">
    <property type="term" value="C:cytoplasm"/>
    <property type="evidence" value="ECO:0007669"/>
    <property type="project" value="TreeGrafter"/>
</dbReference>
<accession>A0A517SZR6</accession>
<comment type="similarity">
    <text evidence="2">Belongs to the sulfatase family.</text>
</comment>
<evidence type="ECO:0000313" key="8">
    <source>
        <dbReference type="EMBL" id="QDT61639.1"/>
    </source>
</evidence>
<reference evidence="8 9" key="1">
    <citation type="submission" date="2019-02" db="EMBL/GenBank/DDBJ databases">
        <title>Deep-cultivation of Planctomycetes and their phenomic and genomic characterization uncovers novel biology.</title>
        <authorList>
            <person name="Wiegand S."/>
            <person name="Jogler M."/>
            <person name="Boedeker C."/>
            <person name="Pinto D."/>
            <person name="Vollmers J."/>
            <person name="Rivas-Marin E."/>
            <person name="Kohn T."/>
            <person name="Peeters S.H."/>
            <person name="Heuer A."/>
            <person name="Rast P."/>
            <person name="Oberbeckmann S."/>
            <person name="Bunk B."/>
            <person name="Jeske O."/>
            <person name="Meyerdierks A."/>
            <person name="Storesund J.E."/>
            <person name="Kallscheuer N."/>
            <person name="Luecker S."/>
            <person name="Lage O.M."/>
            <person name="Pohl T."/>
            <person name="Merkel B.J."/>
            <person name="Hornburger P."/>
            <person name="Mueller R.-W."/>
            <person name="Bruemmer F."/>
            <person name="Labrenz M."/>
            <person name="Spormann A.M."/>
            <person name="Op den Camp H."/>
            <person name="Overmann J."/>
            <person name="Amann R."/>
            <person name="Jetten M.S.M."/>
            <person name="Mascher T."/>
            <person name="Medema M.H."/>
            <person name="Devos D.P."/>
            <person name="Kaster A.-K."/>
            <person name="Ovreas L."/>
            <person name="Rohde M."/>
            <person name="Galperin M.Y."/>
            <person name="Jogler C."/>
        </authorList>
    </citation>
    <scope>NUCLEOTIDE SEQUENCE [LARGE SCALE GENOMIC DNA]</scope>
    <source>
        <strain evidence="8 9">SV_7m_r</strain>
    </source>
</reference>
<dbReference type="SUPFAM" id="SSF53649">
    <property type="entry name" value="Alkaline phosphatase-like"/>
    <property type="match status" value="1"/>
</dbReference>
<dbReference type="InterPro" id="IPR000917">
    <property type="entry name" value="Sulfatase_N"/>
</dbReference>
<keyword evidence="9" id="KW-1185">Reference proteome</keyword>
<dbReference type="InterPro" id="IPR017850">
    <property type="entry name" value="Alkaline_phosphatase_core_sf"/>
</dbReference>
<dbReference type="AlphaFoldDB" id="A0A517SZR6"/>
<evidence type="ECO:0000256" key="3">
    <source>
        <dbReference type="ARBA" id="ARBA00022723"/>
    </source>
</evidence>
<dbReference type="CDD" id="cd16030">
    <property type="entry name" value="iduronate-2-sulfatase"/>
    <property type="match status" value="1"/>
</dbReference>
<proteinExistence type="inferred from homology"/>
<name>A0A517SZR6_9BACT</name>
<gene>
    <name evidence="8" type="ORF">SV7mr_41780</name>
</gene>
<dbReference type="Proteomes" id="UP000315003">
    <property type="component" value="Chromosome"/>
</dbReference>
<dbReference type="GO" id="GO:0004065">
    <property type="term" value="F:arylsulfatase activity"/>
    <property type="evidence" value="ECO:0007669"/>
    <property type="project" value="UniProtKB-EC"/>
</dbReference>
<evidence type="ECO:0000259" key="7">
    <source>
        <dbReference type="Pfam" id="PF00884"/>
    </source>
</evidence>
<dbReference type="InterPro" id="IPR024607">
    <property type="entry name" value="Sulfatase_CS"/>
</dbReference>
<dbReference type="EC" id="3.1.6.1" evidence="8"/>
<dbReference type="Pfam" id="PF00884">
    <property type="entry name" value="Sulfatase"/>
    <property type="match status" value="1"/>
</dbReference>
<keyword evidence="4" id="KW-0732">Signal</keyword>
<keyword evidence="6" id="KW-0106">Calcium</keyword>